<dbReference type="Gene3D" id="3.30.40.10">
    <property type="entry name" value="Zinc/RING finger domain, C3HC4 (zinc finger)"/>
    <property type="match status" value="1"/>
</dbReference>
<dbReference type="SMART" id="SM00336">
    <property type="entry name" value="BBOX"/>
    <property type="match status" value="1"/>
</dbReference>
<keyword evidence="2" id="KW-0479">Metal-binding</keyword>
<dbReference type="InterPro" id="IPR003877">
    <property type="entry name" value="SPRY_dom"/>
</dbReference>
<dbReference type="OMA" id="QHHWEVE"/>
<dbReference type="InterPro" id="IPR003879">
    <property type="entry name" value="Butyrophylin_SPRY"/>
</dbReference>
<dbReference type="InterPro" id="IPR013320">
    <property type="entry name" value="ConA-like_dom_sf"/>
</dbReference>
<dbReference type="RefSeq" id="XP_018107291.1">
    <property type="nucleotide sequence ID" value="XM_018251802.1"/>
</dbReference>
<evidence type="ECO:0000256" key="2">
    <source>
        <dbReference type="ARBA" id="ARBA00022723"/>
    </source>
</evidence>
<dbReference type="GeneID" id="108710687"/>
<dbReference type="InterPro" id="IPR051051">
    <property type="entry name" value="E3_ubiq-ligase_TRIM/RNF"/>
</dbReference>
<sequence length="528" mass="60260">MSAANLRDEMNCSICLNIYTDPVTLLCGHNFCQDCIGRLLNTQEESGDYSCPECREIFGERPALKKNTTLGNLAELFFSTQPEQDGTGIFCTYCIHSSVPAAKSCLNCEASLCVDHVRVHSKSAEHILMEPTTPLGNKKCSVHHKILEYYCCKDGVCICVSCCLAGEHKGHRMELLSEASEKKKEKLRRILEKLSPEREETEREAQRLLEHWRQVEEKAASETERVTALFRVIREQLEALEKRLQSDISRQKDELSLQLCELIQQLEMKKDELSRKISHIEELCNMADPLTVLQEKESDGADFCRSEWEYREGKETGDIKVPSVEDLDMDLILDTLIRALASIGTGIKANIYGYEATDMLLDVDTLGKYVSVSGDRKSISYSRTDHGHPQTPGRFLRYPQALSTKRFTSGQHHWEVEGSKLGGWGVGIAYPSIERGGYDSFLGDNDKSWGLYRWDNKYSVRYKRKETKLPHVPSCRRIRISLDYEAGHLSFYELSEPIRHLHTFTVTFTEPLHAAFGVWNNTWVRIIN</sequence>
<dbReference type="Gene3D" id="2.60.120.920">
    <property type="match status" value="1"/>
</dbReference>
<dbReference type="AlphaFoldDB" id="A0A1L8H4K6"/>
<dbReference type="Pfam" id="PF00622">
    <property type="entry name" value="SPRY"/>
    <property type="match status" value="1"/>
</dbReference>
<organism evidence="9 10">
    <name type="scientific">Xenopus laevis</name>
    <name type="common">African clawed frog</name>
    <dbReference type="NCBI Taxonomy" id="8355"/>
    <lineage>
        <taxon>Eukaryota</taxon>
        <taxon>Metazoa</taxon>
        <taxon>Chordata</taxon>
        <taxon>Craniata</taxon>
        <taxon>Vertebrata</taxon>
        <taxon>Euteleostomi</taxon>
        <taxon>Amphibia</taxon>
        <taxon>Batrachia</taxon>
        <taxon>Anura</taxon>
        <taxon>Pipoidea</taxon>
        <taxon>Pipidae</taxon>
        <taxon>Xenopodinae</taxon>
        <taxon>Xenopus</taxon>
        <taxon>Xenopus</taxon>
    </lineage>
</organism>
<dbReference type="GO" id="GO:0045087">
    <property type="term" value="P:innate immune response"/>
    <property type="evidence" value="ECO:0007669"/>
    <property type="project" value="UniProtKB-KW"/>
</dbReference>
<keyword evidence="1" id="KW-0399">Innate immunity</keyword>
<dbReference type="InterPro" id="IPR001841">
    <property type="entry name" value="Znf_RING"/>
</dbReference>
<dbReference type="InterPro" id="IPR006574">
    <property type="entry name" value="PRY"/>
</dbReference>
<dbReference type="Proteomes" id="UP000186698">
    <property type="component" value="Chromosome 3L"/>
</dbReference>
<evidence type="ECO:0000256" key="7">
    <source>
        <dbReference type="ARBA" id="ARBA00023054"/>
    </source>
</evidence>
<dbReference type="KEGG" id="xla:108710687"/>
<dbReference type="Pfam" id="PF00643">
    <property type="entry name" value="zf-B_box"/>
    <property type="match status" value="1"/>
</dbReference>
<feature type="coiled-coil region" evidence="8">
    <location>
        <begin position="173"/>
        <end position="283"/>
    </location>
</feature>
<evidence type="ECO:0000256" key="4">
    <source>
        <dbReference type="ARBA" id="ARBA00022786"/>
    </source>
</evidence>
<dbReference type="SUPFAM" id="SSF57845">
    <property type="entry name" value="B-box zinc-binding domain"/>
    <property type="match status" value="1"/>
</dbReference>
<dbReference type="GO" id="GO:0005737">
    <property type="term" value="C:cytoplasm"/>
    <property type="evidence" value="ECO:0007669"/>
    <property type="project" value="UniProtKB-ARBA"/>
</dbReference>
<dbReference type="CDD" id="cd19769">
    <property type="entry name" value="Bbox2_TRIM16-like"/>
    <property type="match status" value="1"/>
</dbReference>
<dbReference type="SMART" id="SM00449">
    <property type="entry name" value="SPRY"/>
    <property type="match status" value="1"/>
</dbReference>
<dbReference type="PROSITE" id="PS50089">
    <property type="entry name" value="ZF_RING_2"/>
    <property type="match status" value="1"/>
</dbReference>
<reference evidence="10" key="1">
    <citation type="submission" date="2025-08" db="UniProtKB">
        <authorList>
            <consortium name="RefSeq"/>
        </authorList>
    </citation>
    <scope>IDENTIFICATION</scope>
    <source>
        <strain evidence="10">J_2021</strain>
        <tissue evidence="10">Erythrocytes</tissue>
    </source>
</reference>
<name>A0A1L8H4K6_XENLA</name>
<dbReference type="PROSITE" id="PS00518">
    <property type="entry name" value="ZF_RING_1"/>
    <property type="match status" value="1"/>
</dbReference>
<accession>A0A1L8H4K6</accession>
<dbReference type="InterPro" id="IPR027370">
    <property type="entry name" value="Znf-RING_euk"/>
</dbReference>
<dbReference type="SMART" id="SM00502">
    <property type="entry name" value="BBC"/>
    <property type="match status" value="1"/>
</dbReference>
<dbReference type="SUPFAM" id="SSF49899">
    <property type="entry name" value="Concanavalin A-like lectins/glucanases"/>
    <property type="match status" value="1"/>
</dbReference>
<keyword evidence="6" id="KW-0391">Immunity</keyword>
<dbReference type="PRINTS" id="PR01407">
    <property type="entry name" value="BUTYPHLNCDUF"/>
</dbReference>
<dbReference type="SUPFAM" id="SSF57850">
    <property type="entry name" value="RING/U-box"/>
    <property type="match status" value="1"/>
</dbReference>
<protein>
    <submittedName>
        <fullName evidence="10">E3 ubiquitin-protein ligase TRIM7</fullName>
    </submittedName>
</protein>
<dbReference type="PROSITE" id="PS50119">
    <property type="entry name" value="ZF_BBOX"/>
    <property type="match status" value="1"/>
</dbReference>
<evidence type="ECO:0000256" key="5">
    <source>
        <dbReference type="ARBA" id="ARBA00022833"/>
    </source>
</evidence>
<dbReference type="InterPro" id="IPR001870">
    <property type="entry name" value="B30.2/SPRY"/>
</dbReference>
<evidence type="ECO:0000256" key="3">
    <source>
        <dbReference type="ARBA" id="ARBA00022771"/>
    </source>
</evidence>
<keyword evidence="9" id="KW-1185">Reference proteome</keyword>
<keyword evidence="4" id="KW-0833">Ubl conjugation pathway</keyword>
<evidence type="ECO:0000256" key="6">
    <source>
        <dbReference type="ARBA" id="ARBA00022859"/>
    </source>
</evidence>
<dbReference type="Gene3D" id="3.30.160.60">
    <property type="entry name" value="Classic Zinc Finger"/>
    <property type="match status" value="1"/>
</dbReference>
<gene>
    <name evidence="10" type="primary">LOC108710687</name>
</gene>
<dbReference type="SMART" id="SM00589">
    <property type="entry name" value="PRY"/>
    <property type="match status" value="1"/>
</dbReference>
<dbReference type="PROSITE" id="PS50188">
    <property type="entry name" value="B302_SPRY"/>
    <property type="match status" value="1"/>
</dbReference>
<keyword evidence="5" id="KW-0862">Zinc</keyword>
<dbReference type="InterPro" id="IPR013083">
    <property type="entry name" value="Znf_RING/FYVE/PHD"/>
</dbReference>
<dbReference type="Pfam" id="PF13445">
    <property type="entry name" value="zf-RING_UBOX"/>
    <property type="match status" value="1"/>
</dbReference>
<dbReference type="CDD" id="cd16597">
    <property type="entry name" value="RING-HC_TRIM25_C-IV"/>
    <property type="match status" value="1"/>
</dbReference>
<evidence type="ECO:0000256" key="1">
    <source>
        <dbReference type="ARBA" id="ARBA00022588"/>
    </source>
</evidence>
<dbReference type="OrthoDB" id="8821439at2759"/>
<evidence type="ECO:0000256" key="8">
    <source>
        <dbReference type="SAM" id="Coils"/>
    </source>
</evidence>
<dbReference type="PANTHER" id="PTHR25465">
    <property type="entry name" value="B-BOX DOMAIN CONTAINING"/>
    <property type="match status" value="1"/>
</dbReference>
<dbReference type="GO" id="GO:0008270">
    <property type="term" value="F:zinc ion binding"/>
    <property type="evidence" value="ECO:0007669"/>
    <property type="project" value="UniProtKB-KW"/>
</dbReference>
<evidence type="ECO:0000313" key="9">
    <source>
        <dbReference type="Proteomes" id="UP000186698"/>
    </source>
</evidence>
<dbReference type="InterPro" id="IPR017907">
    <property type="entry name" value="Znf_RING_CS"/>
</dbReference>
<evidence type="ECO:0000313" key="10">
    <source>
        <dbReference type="RefSeq" id="XP_018107291.1"/>
    </source>
</evidence>
<dbReference type="CDD" id="cd12891">
    <property type="entry name" value="SPRY_PRY_C-I_2"/>
    <property type="match status" value="1"/>
</dbReference>
<keyword evidence="3" id="KW-0863">Zinc-finger</keyword>
<dbReference type="SMART" id="SM00184">
    <property type="entry name" value="RING"/>
    <property type="match status" value="1"/>
</dbReference>
<dbReference type="PaxDb" id="8355-A0A1L8H4K6"/>
<dbReference type="Pfam" id="PF13765">
    <property type="entry name" value="PRY"/>
    <property type="match status" value="1"/>
</dbReference>
<dbReference type="InterPro" id="IPR043136">
    <property type="entry name" value="B30.2/SPRY_sf"/>
</dbReference>
<keyword evidence="7 8" id="KW-0175">Coiled coil</keyword>
<dbReference type="PANTHER" id="PTHR25465:SF70">
    <property type="entry name" value="E3 UBIQUITIN_ISG15 LIGASE TRIM25"/>
    <property type="match status" value="1"/>
</dbReference>
<dbReference type="InterPro" id="IPR003649">
    <property type="entry name" value="Bbox_C"/>
</dbReference>
<proteinExistence type="predicted"/>
<dbReference type="InterPro" id="IPR000315">
    <property type="entry name" value="Znf_B-box"/>
</dbReference>